<evidence type="ECO:0000256" key="1">
    <source>
        <dbReference type="SAM" id="Coils"/>
    </source>
</evidence>
<proteinExistence type="predicted"/>
<dbReference type="PROSITE" id="PS50192">
    <property type="entry name" value="T_SNARE"/>
    <property type="match status" value="1"/>
</dbReference>
<keyword evidence="1" id="KW-0175">Coiled coil</keyword>
<keyword evidence="5" id="KW-1185">Reference proteome</keyword>
<dbReference type="Proteomes" id="UP000688137">
    <property type="component" value="Unassembled WGS sequence"/>
</dbReference>
<evidence type="ECO:0000313" key="5">
    <source>
        <dbReference type="Proteomes" id="UP000688137"/>
    </source>
</evidence>
<evidence type="ECO:0000256" key="2">
    <source>
        <dbReference type="SAM" id="Phobius"/>
    </source>
</evidence>
<gene>
    <name evidence="4" type="ORF">PPRIM_AZ9-3.1.T0180259</name>
</gene>
<keyword evidence="2" id="KW-0812">Transmembrane</keyword>
<accession>A0A8S1KA94</accession>
<keyword evidence="2" id="KW-0472">Membrane</keyword>
<protein>
    <recommendedName>
        <fullName evidence="3">t-SNARE coiled-coil homology domain-containing protein</fullName>
    </recommendedName>
</protein>
<evidence type="ECO:0000259" key="3">
    <source>
        <dbReference type="PROSITE" id="PS50192"/>
    </source>
</evidence>
<keyword evidence="2" id="KW-1133">Transmembrane helix</keyword>
<comment type="caution">
    <text evidence="4">The sequence shown here is derived from an EMBL/GenBank/DDBJ whole genome shotgun (WGS) entry which is preliminary data.</text>
</comment>
<dbReference type="EMBL" id="CAJJDM010000014">
    <property type="protein sequence ID" value="CAD8051641.1"/>
    <property type="molecule type" value="Genomic_DNA"/>
</dbReference>
<reference evidence="4" key="1">
    <citation type="submission" date="2021-01" db="EMBL/GenBank/DDBJ databases">
        <authorList>
            <consortium name="Genoscope - CEA"/>
            <person name="William W."/>
        </authorList>
    </citation>
    <scope>NUCLEOTIDE SEQUENCE</scope>
</reference>
<dbReference type="InterPro" id="IPR000727">
    <property type="entry name" value="T_SNARE_dom"/>
</dbReference>
<evidence type="ECO:0000313" key="4">
    <source>
        <dbReference type="EMBL" id="CAD8051641.1"/>
    </source>
</evidence>
<feature type="domain" description="T-SNARE coiled-coil homology" evidence="3">
    <location>
        <begin position="158"/>
        <end position="220"/>
    </location>
</feature>
<name>A0A8S1KA94_PARPR</name>
<dbReference type="SMART" id="SM00397">
    <property type="entry name" value="t_SNARE"/>
    <property type="match status" value="1"/>
</dbReference>
<sequence length="273" mass="31968">MNQPLISKQNFDGLLQKASQLISQAKELNDEIQSSDQTQFEKMKEIIENARVAQLNLGEQLEQVMEQLDKIAKISEQKKKIKQLKDLYGKEINRYKQIQKNLIEEGYEIRRQTLHRRSTQTQQYKPNVMQSTVTVKQSQIEQKQFDELIEISQLEIDNAVIKEKQDEIDIIEKDAELLNRIVNDMSTEVNKQGQQLNEVEMNMTTVQTNLKVTIKELDGAIFEQKKTLKKYLWLGLIVLVILGILGVLIYYLIHHIEEQQNKNKDDDENKINE</sequence>
<feature type="coiled-coil region" evidence="1">
    <location>
        <begin position="11"/>
        <end position="38"/>
    </location>
</feature>
<feature type="transmembrane region" description="Helical" evidence="2">
    <location>
        <begin position="231"/>
        <end position="253"/>
    </location>
</feature>
<dbReference type="OMA" id="EVEMNMT"/>
<dbReference type="AlphaFoldDB" id="A0A8S1KA94"/>
<organism evidence="4 5">
    <name type="scientific">Paramecium primaurelia</name>
    <dbReference type="NCBI Taxonomy" id="5886"/>
    <lineage>
        <taxon>Eukaryota</taxon>
        <taxon>Sar</taxon>
        <taxon>Alveolata</taxon>
        <taxon>Ciliophora</taxon>
        <taxon>Intramacronucleata</taxon>
        <taxon>Oligohymenophorea</taxon>
        <taxon>Peniculida</taxon>
        <taxon>Parameciidae</taxon>
        <taxon>Paramecium</taxon>
    </lineage>
</organism>